<evidence type="ECO:0000256" key="2">
    <source>
        <dbReference type="ARBA" id="ARBA00022448"/>
    </source>
</evidence>
<keyword evidence="6 7" id="KW-0472">Membrane</keyword>
<proteinExistence type="predicted"/>
<dbReference type="SUPFAM" id="SSF103473">
    <property type="entry name" value="MFS general substrate transporter"/>
    <property type="match status" value="1"/>
</dbReference>
<dbReference type="RefSeq" id="WP_179429107.1">
    <property type="nucleotide sequence ID" value="NZ_JACBZP010000001.1"/>
</dbReference>
<evidence type="ECO:0000256" key="6">
    <source>
        <dbReference type="ARBA" id="ARBA00023136"/>
    </source>
</evidence>
<feature type="transmembrane region" description="Helical" evidence="7">
    <location>
        <begin position="123"/>
        <end position="143"/>
    </location>
</feature>
<evidence type="ECO:0000256" key="3">
    <source>
        <dbReference type="ARBA" id="ARBA00022475"/>
    </source>
</evidence>
<evidence type="ECO:0000259" key="8">
    <source>
        <dbReference type="PROSITE" id="PS50850"/>
    </source>
</evidence>
<dbReference type="PANTHER" id="PTHR43045:SF4">
    <property type="entry name" value="TRANSPORTER YDFJ-RELATED"/>
    <property type="match status" value="1"/>
</dbReference>
<dbReference type="AlphaFoldDB" id="A0A7Z0D4M5"/>
<feature type="transmembrane region" description="Helical" evidence="7">
    <location>
        <begin position="164"/>
        <end position="191"/>
    </location>
</feature>
<dbReference type="PANTHER" id="PTHR43045">
    <property type="entry name" value="SHIKIMATE TRANSPORTER"/>
    <property type="match status" value="1"/>
</dbReference>
<feature type="transmembrane region" description="Helical" evidence="7">
    <location>
        <begin position="99"/>
        <end position="117"/>
    </location>
</feature>
<feature type="transmembrane region" description="Helical" evidence="7">
    <location>
        <begin position="347"/>
        <end position="371"/>
    </location>
</feature>
<dbReference type="GO" id="GO:0022857">
    <property type="term" value="F:transmembrane transporter activity"/>
    <property type="evidence" value="ECO:0007669"/>
    <property type="project" value="InterPro"/>
</dbReference>
<dbReference type="InterPro" id="IPR005829">
    <property type="entry name" value="Sugar_transporter_CS"/>
</dbReference>
<feature type="transmembrane region" description="Helical" evidence="7">
    <location>
        <begin position="252"/>
        <end position="269"/>
    </location>
</feature>
<dbReference type="GO" id="GO:0005886">
    <property type="term" value="C:plasma membrane"/>
    <property type="evidence" value="ECO:0007669"/>
    <property type="project" value="UniProtKB-SubCell"/>
</dbReference>
<dbReference type="PROSITE" id="PS00217">
    <property type="entry name" value="SUGAR_TRANSPORT_2"/>
    <property type="match status" value="1"/>
</dbReference>
<evidence type="ECO:0000256" key="5">
    <source>
        <dbReference type="ARBA" id="ARBA00022989"/>
    </source>
</evidence>
<dbReference type="Proteomes" id="UP000539111">
    <property type="component" value="Unassembled WGS sequence"/>
</dbReference>
<dbReference type="Pfam" id="PF07690">
    <property type="entry name" value="MFS_1"/>
    <property type="match status" value="1"/>
</dbReference>
<name>A0A7Z0D4M5_9MICO</name>
<keyword evidence="5 7" id="KW-1133">Transmembrane helix</keyword>
<keyword evidence="10" id="KW-1185">Reference proteome</keyword>
<evidence type="ECO:0000256" key="4">
    <source>
        <dbReference type="ARBA" id="ARBA00022692"/>
    </source>
</evidence>
<comment type="caution">
    <text evidence="9">The sequence shown here is derived from an EMBL/GenBank/DDBJ whole genome shotgun (WGS) entry which is preliminary data.</text>
</comment>
<reference evidence="9 10" key="1">
    <citation type="submission" date="2020-07" db="EMBL/GenBank/DDBJ databases">
        <title>Sequencing the genomes of 1000 actinobacteria strains.</title>
        <authorList>
            <person name="Klenk H.-P."/>
        </authorList>
    </citation>
    <scope>NUCLEOTIDE SEQUENCE [LARGE SCALE GENOMIC DNA]</scope>
    <source>
        <strain evidence="9 10">DSM 26341</strain>
    </source>
</reference>
<accession>A0A7Z0D4M5</accession>
<dbReference type="Gene3D" id="1.20.1250.20">
    <property type="entry name" value="MFS general substrate transporter like domains"/>
    <property type="match status" value="2"/>
</dbReference>
<dbReference type="PROSITE" id="PS50850">
    <property type="entry name" value="MFS"/>
    <property type="match status" value="1"/>
</dbReference>
<dbReference type="EMBL" id="JACBZP010000001">
    <property type="protein sequence ID" value="NYI68817.1"/>
    <property type="molecule type" value="Genomic_DNA"/>
</dbReference>
<dbReference type="InterPro" id="IPR020846">
    <property type="entry name" value="MFS_dom"/>
</dbReference>
<feature type="transmembrane region" description="Helical" evidence="7">
    <location>
        <begin position="383"/>
        <end position="401"/>
    </location>
</feature>
<feature type="transmembrane region" description="Helical" evidence="7">
    <location>
        <begin position="67"/>
        <end position="87"/>
    </location>
</feature>
<keyword evidence="3" id="KW-1003">Cell membrane</keyword>
<evidence type="ECO:0000313" key="9">
    <source>
        <dbReference type="EMBL" id="NYI68817.1"/>
    </source>
</evidence>
<feature type="transmembrane region" description="Helical" evidence="7">
    <location>
        <begin position="413"/>
        <end position="432"/>
    </location>
</feature>
<evidence type="ECO:0000256" key="1">
    <source>
        <dbReference type="ARBA" id="ARBA00004651"/>
    </source>
</evidence>
<organism evidence="9 10">
    <name type="scientific">Spelaeicoccus albus</name>
    <dbReference type="NCBI Taxonomy" id="1280376"/>
    <lineage>
        <taxon>Bacteria</taxon>
        <taxon>Bacillati</taxon>
        <taxon>Actinomycetota</taxon>
        <taxon>Actinomycetes</taxon>
        <taxon>Micrococcales</taxon>
        <taxon>Brevibacteriaceae</taxon>
        <taxon>Spelaeicoccus</taxon>
    </lineage>
</organism>
<gene>
    <name evidence="9" type="ORF">BJY26_003123</name>
</gene>
<evidence type="ECO:0000256" key="7">
    <source>
        <dbReference type="SAM" id="Phobius"/>
    </source>
</evidence>
<comment type="subcellular location">
    <subcellularLocation>
        <location evidence="1">Cell membrane</location>
        <topology evidence="1">Multi-pass membrane protein</topology>
    </subcellularLocation>
</comment>
<dbReference type="InterPro" id="IPR036259">
    <property type="entry name" value="MFS_trans_sf"/>
</dbReference>
<feature type="transmembrane region" description="Helical" evidence="7">
    <location>
        <begin position="203"/>
        <end position="224"/>
    </location>
</feature>
<feature type="domain" description="Major facilitator superfamily (MFS) profile" evidence="8">
    <location>
        <begin position="26"/>
        <end position="437"/>
    </location>
</feature>
<sequence>MTEARTPKSDESEQLSPEYRANGRKALGAAMWGFFVDMYDVYLPVVVLAPAIGYFTDANWTPVQTATLTALIFASSLIGRPLGSIIFGAMGDKLGRRRTTIIVAGGFSVSTGLIALMPGHATLGVWAPIILVVLRLLDGVFLGGEYTAANPLAMEYAPQKRRGLYGSLLNIGYPAALAVITLITIGLLAVIPSGAADSAYSRWGWRIPFAVGFVISAAMFWYYLRSVPESELWTKMTKVKNPLRTLFTGQNLRRLGVAFVVGSGAWLTLDGTVGAFSSHMKGLETPVGVINVAVLIAAIVGVIAFPLIGAAGQQWGRRRIVTWLGILNVIITPIALVVAFSDPHSSTAVIAGGSVAIFVALLVWAMITAYIMEMFPTEIRSSGYGIAYSLPSVIPAFYGYYMVALGGIMPYRFTPLVIVVIGGALLIIGAALSKDRRHVHLADVR</sequence>
<keyword evidence="2" id="KW-0813">Transport</keyword>
<keyword evidence="4 7" id="KW-0812">Transmembrane</keyword>
<protein>
    <submittedName>
        <fullName evidence="9">MFS family permease</fullName>
    </submittedName>
</protein>
<evidence type="ECO:0000313" key="10">
    <source>
        <dbReference type="Proteomes" id="UP000539111"/>
    </source>
</evidence>
<feature type="transmembrane region" description="Helical" evidence="7">
    <location>
        <begin position="29"/>
        <end position="55"/>
    </location>
</feature>
<feature type="transmembrane region" description="Helical" evidence="7">
    <location>
        <begin position="289"/>
        <end position="308"/>
    </location>
</feature>
<feature type="transmembrane region" description="Helical" evidence="7">
    <location>
        <begin position="320"/>
        <end position="341"/>
    </location>
</feature>
<dbReference type="InterPro" id="IPR011701">
    <property type="entry name" value="MFS"/>
</dbReference>